<evidence type="ECO:0000256" key="6">
    <source>
        <dbReference type="ARBA" id="ARBA00022664"/>
    </source>
</evidence>
<dbReference type="GO" id="GO:0000932">
    <property type="term" value="C:P-body"/>
    <property type="evidence" value="ECO:0007669"/>
    <property type="project" value="TreeGrafter"/>
</dbReference>
<dbReference type="Gene3D" id="1.25.40.840">
    <property type="entry name" value="CCR4-NOT transcription complex subunit 1 TTP binding domain"/>
    <property type="match status" value="1"/>
</dbReference>
<dbReference type="GO" id="GO:0060090">
    <property type="term" value="F:molecular adaptor activity"/>
    <property type="evidence" value="ECO:0007669"/>
    <property type="project" value="TreeGrafter"/>
</dbReference>
<dbReference type="Pfam" id="PF25097">
    <property type="entry name" value="ARM_Cnot1"/>
    <property type="match status" value="1"/>
</dbReference>
<dbReference type="FunFam" id="2.30.30.100:FF:000069">
    <property type="entry name" value="Small nuclear ribonucleoprotein Sm D2"/>
    <property type="match status" value="1"/>
</dbReference>
<dbReference type="PANTHER" id="PTHR13162:SF8">
    <property type="entry name" value="CCR4-NOT TRANSCRIPTION COMPLEX SUBUNIT 1"/>
    <property type="match status" value="1"/>
</dbReference>
<dbReference type="CDD" id="cd01720">
    <property type="entry name" value="Sm_D2"/>
    <property type="match status" value="1"/>
</dbReference>
<dbReference type="InterPro" id="IPR038535">
    <property type="entry name" value="CNOT1_TTP_bind_sf"/>
</dbReference>
<dbReference type="InterPro" id="IPR024557">
    <property type="entry name" value="CNOT1_dom_4"/>
</dbReference>
<comment type="subcellular location">
    <subcellularLocation>
        <location evidence="2">Cytoplasm</location>
        <location evidence="2">Cytosol</location>
    </subcellularLocation>
    <subcellularLocation>
        <location evidence="1">Nucleus</location>
    </subcellularLocation>
</comment>
<dbReference type="PROSITE" id="PS52002">
    <property type="entry name" value="SM"/>
    <property type="match status" value="1"/>
</dbReference>
<evidence type="ECO:0000259" key="16">
    <source>
        <dbReference type="PROSITE" id="PS52002"/>
    </source>
</evidence>
<dbReference type="GO" id="GO:0017148">
    <property type="term" value="P:negative regulation of translation"/>
    <property type="evidence" value="ECO:0007669"/>
    <property type="project" value="InterPro"/>
</dbReference>
<dbReference type="InterPro" id="IPR027248">
    <property type="entry name" value="Sm_D2"/>
</dbReference>
<reference evidence="17 18" key="1">
    <citation type="journal article" date="2019" name="Sci. Rep.">
        <title>Comparative genomics of chytrid fungi reveal insights into the obligate biotrophic and pathogenic lifestyle of Synchytrium endobioticum.</title>
        <authorList>
            <person name="van de Vossenberg B.T.L.H."/>
            <person name="Warris S."/>
            <person name="Nguyen H.D.T."/>
            <person name="van Gent-Pelzer M.P.E."/>
            <person name="Joly D.L."/>
            <person name="van de Geest H.C."/>
            <person name="Bonants P.J.M."/>
            <person name="Smith D.S."/>
            <person name="Levesque C.A."/>
            <person name="van der Lee T.A.J."/>
        </authorList>
    </citation>
    <scope>NUCLEOTIDE SEQUENCE [LARGE SCALE GENOMIC DNA]</scope>
    <source>
        <strain evidence="17 18">JEL517</strain>
    </source>
</reference>
<evidence type="ECO:0000256" key="1">
    <source>
        <dbReference type="ARBA" id="ARBA00004123"/>
    </source>
</evidence>
<dbReference type="RefSeq" id="XP_031027762.1">
    <property type="nucleotide sequence ID" value="XM_031165994.1"/>
</dbReference>
<evidence type="ECO:0000256" key="2">
    <source>
        <dbReference type="ARBA" id="ARBA00004514"/>
    </source>
</evidence>
<dbReference type="STRING" id="1806994.A0A507CAD8"/>
<dbReference type="InterPro" id="IPR010920">
    <property type="entry name" value="LSM_dom_sf"/>
</dbReference>
<dbReference type="InterPro" id="IPR007196">
    <property type="entry name" value="CCR4-Not_Not1_C"/>
</dbReference>
<keyword evidence="5" id="KW-0678">Repressor</keyword>
<dbReference type="Gene3D" id="1.25.40.800">
    <property type="match status" value="1"/>
</dbReference>
<dbReference type="GO" id="GO:0000289">
    <property type="term" value="P:nuclear-transcribed mRNA poly(A) tail shortening"/>
    <property type="evidence" value="ECO:0007669"/>
    <property type="project" value="UniProtKB-ARBA"/>
</dbReference>
<evidence type="ECO:0000256" key="15">
    <source>
        <dbReference type="ARBA" id="ARBA00074459"/>
    </source>
</evidence>
<dbReference type="FunFam" id="1.25.40.800:FF:000001">
    <property type="entry name" value="CCR4-NOT transcription complex subunit 1"/>
    <property type="match status" value="1"/>
</dbReference>
<dbReference type="GO" id="GO:0005829">
    <property type="term" value="C:cytosol"/>
    <property type="evidence" value="ECO:0007669"/>
    <property type="project" value="UniProtKB-SubCell"/>
</dbReference>
<keyword evidence="9" id="KW-0804">Transcription</keyword>
<organism evidence="17 18">
    <name type="scientific">Synchytrium microbalum</name>
    <dbReference type="NCBI Taxonomy" id="1806994"/>
    <lineage>
        <taxon>Eukaryota</taxon>
        <taxon>Fungi</taxon>
        <taxon>Fungi incertae sedis</taxon>
        <taxon>Chytridiomycota</taxon>
        <taxon>Chytridiomycota incertae sedis</taxon>
        <taxon>Chytridiomycetes</taxon>
        <taxon>Synchytriales</taxon>
        <taxon>Synchytriaceae</taxon>
        <taxon>Synchytrium</taxon>
    </lineage>
</organism>
<dbReference type="SUPFAM" id="SSF50182">
    <property type="entry name" value="Sm-like ribonucleoproteins"/>
    <property type="match status" value="1"/>
</dbReference>
<evidence type="ECO:0000256" key="11">
    <source>
        <dbReference type="ARBA" id="ARBA00023242"/>
    </source>
</evidence>
<keyword evidence="7" id="KW-0747">Spliceosome</keyword>
<dbReference type="CDD" id="cd20710">
    <property type="entry name" value="NOT1_connector"/>
    <property type="match status" value="1"/>
</dbReference>
<evidence type="ECO:0000256" key="8">
    <source>
        <dbReference type="ARBA" id="ARBA00023015"/>
    </source>
</evidence>
<keyword evidence="4" id="KW-0963">Cytoplasm</keyword>
<keyword evidence="18" id="KW-1185">Reference proteome</keyword>
<evidence type="ECO:0000256" key="9">
    <source>
        <dbReference type="ARBA" id="ARBA00023163"/>
    </source>
</evidence>
<dbReference type="InterPro" id="IPR032194">
    <property type="entry name" value="CNOT1_HEAT"/>
</dbReference>
<keyword evidence="8" id="KW-0805">Transcription regulation</keyword>
<dbReference type="Pfam" id="PF16417">
    <property type="entry name" value="CNOT1_TTP_bind"/>
    <property type="match status" value="1"/>
</dbReference>
<dbReference type="Pfam" id="PF01423">
    <property type="entry name" value="LSM"/>
    <property type="match status" value="1"/>
</dbReference>
<dbReference type="Gene3D" id="1.25.40.790">
    <property type="match status" value="1"/>
</dbReference>
<dbReference type="Gene3D" id="1.25.40.180">
    <property type="match status" value="1"/>
</dbReference>
<dbReference type="GeneID" id="42001291"/>
<dbReference type="OrthoDB" id="1933107at2759"/>
<dbReference type="GO" id="GO:0003723">
    <property type="term" value="F:RNA binding"/>
    <property type="evidence" value="ECO:0007669"/>
    <property type="project" value="InterPro"/>
</dbReference>
<dbReference type="GO" id="GO:0030532">
    <property type="term" value="C:small nuclear ribonucleoprotein complex"/>
    <property type="evidence" value="ECO:0007669"/>
    <property type="project" value="InterPro"/>
</dbReference>
<dbReference type="Pfam" id="PF16418">
    <property type="entry name" value="CNOT1_HEAT"/>
    <property type="match status" value="1"/>
</dbReference>
<dbReference type="Proteomes" id="UP000319731">
    <property type="component" value="Unassembled WGS sequence"/>
</dbReference>
<evidence type="ECO:0000313" key="18">
    <source>
        <dbReference type="Proteomes" id="UP000319731"/>
    </source>
</evidence>
<accession>A0A507CAD8</accession>
<dbReference type="InterPro" id="IPR032193">
    <property type="entry name" value="CNOT1_TTP_bind"/>
</dbReference>
<dbReference type="GO" id="GO:0000398">
    <property type="term" value="P:mRNA splicing, via spliceosome"/>
    <property type="evidence" value="ECO:0007669"/>
    <property type="project" value="UniProtKB-ARBA"/>
</dbReference>
<keyword evidence="10" id="KW-0508">mRNA splicing</keyword>
<comment type="similarity">
    <text evidence="3">Belongs to the snRNP core protein family.</text>
</comment>
<evidence type="ECO:0000256" key="13">
    <source>
        <dbReference type="ARBA" id="ARBA00033125"/>
    </source>
</evidence>
<dbReference type="GO" id="GO:0030015">
    <property type="term" value="C:CCR4-NOT core complex"/>
    <property type="evidence" value="ECO:0007669"/>
    <property type="project" value="InterPro"/>
</dbReference>
<gene>
    <name evidence="17" type="ORF">SmJEL517_g00064</name>
</gene>
<dbReference type="PANTHER" id="PTHR13162">
    <property type="entry name" value="CCR4-NOT TRANSCRIPTION COMPLEX"/>
    <property type="match status" value="1"/>
</dbReference>
<dbReference type="InterPro" id="IPR032191">
    <property type="entry name" value="CNOT1_CAF1_bind"/>
</dbReference>
<dbReference type="InterPro" id="IPR040398">
    <property type="entry name" value="Not1"/>
</dbReference>
<keyword evidence="12" id="KW-0687">Ribonucleoprotein</keyword>
<dbReference type="EMBL" id="QEAO01000001">
    <property type="protein sequence ID" value="TPX38047.1"/>
    <property type="molecule type" value="Genomic_DNA"/>
</dbReference>
<dbReference type="InterPro" id="IPR001163">
    <property type="entry name" value="Sm_dom_euk/arc"/>
</dbReference>
<name>A0A507CAD8_9FUNG</name>
<evidence type="ECO:0000256" key="7">
    <source>
        <dbReference type="ARBA" id="ARBA00022728"/>
    </source>
</evidence>
<sequence>MSGLAGKAKTEMTEDELKKLEEEEFNTGPLSVLNQSVKNNTQILINCRNNRKLLARVKAFDRHCNMVLENVKEMWTETPKSGKGVKKSKPVNKDRFISKMFLRGDSVVLVLSILLGYIRILQRHQPDTFTTVANDIESSLERVSADNTLYNLHSASTQNSMSGDNLRGGQDGVLDAQIASGISLTALLQDIGYSSCLGPNTLLKILEQIGINRSNAASRLKEDEIARVLAMMARTHTGLTPNPAFQHITSAIFDRMDPEELKRVQTWDVAMFMATILDLKPILDWFSMMRALDHPEFILYDATGLNIILNATKVGIPNLYQFPINAFFGRWRNLKGHLSFLKLAISNRPEIFVVTQSVGRRVIDALNMQSLMNQPWNSLELLETLLFLSETELYEEVKRIFEFASQQAPEVVLLGLAELKAPWTPFQKELVLNLVMTFLSGGHSNSVFVLSKLWQISESSVITGLQRLYMTDPTNLSRILDVAQDMKALPQILESKPYSFSIDLAALASRRDYLNLEKWLTDHIRDEGDVFIKSCVDFMYEKVLRQDNFSMQQSVPLSPDVVNIFLRILQNHSSAMPADTDERWKEIVTAFARTPHMMNMATSSPADGEESGVREGGSFSADVEEEVNAYYERIYQGEISISQIVELLQRFKVSPNQREQDIYSCIIHNLFDEYKFFPRYPDNYLAITSLLFGALIQHQIVSYMPLGIALRYVLDALRQPVGSKLFRFGIQALSQFQSRLGEWPQYCSHLLQITHLVQAHPDIVQYIRSLQESQAAGAANGAPEPGAVTGSEVVGAVIPSSSSTSVFAAIKLDNLVDPTEPESLEVPNEVVQDKILFIINNISPANLETKIREMRELMRDTYNKWFSNYIVEKRASIEPNFHSLYISFLDALESTPLYRFVLIETFVNIRNLLNSDKTVTSSQERTLLKNLGTWLGSITLAKNKPIKHRHISFKDLLIEGFENNRLIVVIPFVCKVMEQVNNSKVFKPPNPWLMAIMKLLAELYHFADLKLNLKFEIEVLCKNIKLDVKEIQPTTLLRNRPPKELPAPALRELERLPPVTTVGIPVSAAGAPAHSLPPSTGTAPATVENLLSYNLAAELVINPNLPLFVAQPSLKRFIHVAIERAIREIIVPVVERSVTIAAIATKELVIKDFALEPNEDKMRKAAHLMVQSLAGSLASVTCREPLRLSMIANIKGLLLQNGFTEQSLPEQAIFVIVSDNLDLACSVIERTAAEKAVPEVDEGLRESYLGRRKHRERTGAPYYDMTVYAASRYPSTLPETLRLKAGGLTIQQLRVYEDFSRMSRIMQSGAQEVADRQHARVDMARRDARPDAMPTSYATPVPPYEETPVLLTTQQALEKFGASIVELDKFAASQPVTMTMANLPPQHELRAALKQIPLLVTQAFQREETALMFSQKVVQLLYKTELVLSREMYIVLLERLCELSKTVAKEVNAWLLYADDERKYNVPVTAALIRSHLINVPEMDMQLARLMDIGRPTVVEFTSWLIKKCVLEEPAIASQNDFFNSVEILTKIASRGKAPDSLNQLLQELRLRSSAVSIRDLIGKDSESSGVRDQLAALFTEWVRLYHHPASNEKSHLRYITQLQQQGVLKTEDVSSLFFRVCTELSVEAYMKAPAGTPSVVAFQAVDAFARLIVLVVRHYNDPAAQNVNYAKLTLTTKILSITVLVLVHSHEQRKTTFNQRPFFRLLSSLLNDLNSFEPHLQPIYFQILSYLSNTFHTLQPSFLPGFTFSWLQLVSHRFFMPKLLLAENQKGWPFFQRLLVDLFKFLAPFLRQSDLTDTVRLLYKGTIRVLLVLLHDFPEFLCDYHFSFVDVIPHSCTQLRNLILSAFPRSMRLPDPFTPNLKVDLLPEINQAPHILSDYTSGLMVNNLKTDIDSYLRNRAPGAFLTEIAGRLLVPPGTLVDGSKYMISTINSLVLYVGSQAIAQNKPGQAVQQSPVHGASMDIFKQLVTDLDPEGRYLFLSGIANQLRYPNSHTHYFSNVLLYLFLEAEQEIVQEQITRVLIERLIVNRPHPYGLLVAFIELIRNPRYGFWNHTNFIQCAPEIDRLFSNVAKSLASQQ</sequence>
<keyword evidence="6" id="KW-0507">mRNA processing</keyword>
<evidence type="ECO:0000256" key="14">
    <source>
        <dbReference type="ARBA" id="ARBA00059181"/>
    </source>
</evidence>
<dbReference type="Pfam" id="PF04054">
    <property type="entry name" value="Not1"/>
    <property type="match status" value="1"/>
</dbReference>
<protein>
    <recommendedName>
        <fullName evidence="15">General negative regulator of transcription subunit 1</fullName>
    </recommendedName>
    <alternativeName>
        <fullName evidence="13">snRNP core protein D2</fullName>
    </alternativeName>
</protein>
<evidence type="ECO:0000256" key="5">
    <source>
        <dbReference type="ARBA" id="ARBA00022491"/>
    </source>
</evidence>
<dbReference type="Pfam" id="PF12842">
    <property type="entry name" value="DUF3819"/>
    <property type="match status" value="1"/>
</dbReference>
<feature type="domain" description="Sm" evidence="16">
    <location>
        <begin position="30"/>
        <end position="116"/>
    </location>
</feature>
<dbReference type="Pfam" id="PF16415">
    <property type="entry name" value="CNOT1_CAF1_bind"/>
    <property type="match status" value="1"/>
</dbReference>
<dbReference type="Gene3D" id="2.30.30.100">
    <property type="match status" value="1"/>
</dbReference>
<evidence type="ECO:0000256" key="12">
    <source>
        <dbReference type="ARBA" id="ARBA00023274"/>
    </source>
</evidence>
<dbReference type="InterPro" id="IPR047575">
    <property type="entry name" value="Sm"/>
</dbReference>
<dbReference type="FunFam" id="1.25.40.180:FF:000012">
    <property type="entry name" value="Ccr4-Not transcription complex subunit"/>
    <property type="match status" value="1"/>
</dbReference>
<comment type="function">
    <text evidence="14">Acts as a component of the CCR4-NOT core complex, which in the nucleus seems to be a general transcription factor, and in the cytoplasm the major mRNA deadenylase involved in mRNA turnover. The NOT protein subcomplex negatively regulates the basal and activated transcription of many genes. Preferentially affects TC-type TATA element-dependent transcription. Could directly or indirectly inhibit component(s) of the general transcription machinery.</text>
</comment>
<proteinExistence type="inferred from homology"/>
<dbReference type="SMART" id="SM00651">
    <property type="entry name" value="Sm"/>
    <property type="match status" value="1"/>
</dbReference>
<dbReference type="FunFam" id="1.25.40.840:FF:000003">
    <property type="entry name" value="Transcription regulator"/>
    <property type="match status" value="1"/>
</dbReference>
<keyword evidence="11" id="KW-0539">Nucleus</keyword>
<comment type="caution">
    <text evidence="17">The sequence shown here is derived from an EMBL/GenBank/DDBJ whole genome shotgun (WGS) entry which is preliminary data.</text>
</comment>
<evidence type="ECO:0000256" key="4">
    <source>
        <dbReference type="ARBA" id="ARBA00022490"/>
    </source>
</evidence>
<evidence type="ECO:0000256" key="3">
    <source>
        <dbReference type="ARBA" id="ARBA00008146"/>
    </source>
</evidence>
<evidence type="ECO:0000313" key="17">
    <source>
        <dbReference type="EMBL" id="TPX38047.1"/>
    </source>
</evidence>
<dbReference type="InterPro" id="IPR055454">
    <property type="entry name" value="CNOT1-like_NOT1_connector"/>
</dbReference>
<dbReference type="GO" id="GO:0005689">
    <property type="term" value="C:U12-type spliceosomal complex"/>
    <property type="evidence" value="ECO:0007669"/>
    <property type="project" value="UniProtKB-ARBA"/>
</dbReference>
<evidence type="ECO:0000256" key="10">
    <source>
        <dbReference type="ARBA" id="ARBA00023187"/>
    </source>
</evidence>